<proteinExistence type="predicted"/>
<gene>
    <name evidence="1" type="ORF">B0A52_07036</name>
</gene>
<reference evidence="1 2" key="1">
    <citation type="submission" date="2017-03" db="EMBL/GenBank/DDBJ databases">
        <title>Genomes of endolithic fungi from Antarctica.</title>
        <authorList>
            <person name="Coleine C."/>
            <person name="Masonjones S."/>
            <person name="Stajich J.E."/>
        </authorList>
    </citation>
    <scope>NUCLEOTIDE SEQUENCE [LARGE SCALE GENOMIC DNA]</scope>
    <source>
        <strain evidence="1 2">CCFEE 6314</strain>
    </source>
</reference>
<evidence type="ECO:0008006" key="3">
    <source>
        <dbReference type="Google" id="ProtNLM"/>
    </source>
</evidence>
<dbReference type="OrthoDB" id="4413570at2759"/>
<dbReference type="SUPFAM" id="SSF52047">
    <property type="entry name" value="RNI-like"/>
    <property type="match status" value="1"/>
</dbReference>
<evidence type="ECO:0000313" key="1">
    <source>
        <dbReference type="EMBL" id="RVX68609.1"/>
    </source>
</evidence>
<name>A0A438MZJ1_EXOME</name>
<dbReference type="EMBL" id="NAJM01000036">
    <property type="protein sequence ID" value="RVX68609.1"/>
    <property type="molecule type" value="Genomic_DNA"/>
</dbReference>
<dbReference type="Gene3D" id="3.80.10.10">
    <property type="entry name" value="Ribonuclease Inhibitor"/>
    <property type="match status" value="1"/>
</dbReference>
<dbReference type="Proteomes" id="UP000288859">
    <property type="component" value="Unassembled WGS sequence"/>
</dbReference>
<sequence length="407" mass="46223">MSSISRPFLLTIPLEIRRQVYRQMLYLSLRDHQNLLLVCHQIYEEAKESFFERPLIVQSQEELIQFVQSHTDVFLSQMTNLYLRLQEVNREIMHPYLARAIQGISTPSDEHPYVVETNRILAALFRLPNVCRLRIAGPQDSTMSLPSGLLTTSVLRWAGNHFVKLEQLAIDLRSFQLDSLSGGANLRILEIQGLTESRTTDLLNWCAQLRYLESVTIHGSQQGLHLRPPPGFHNKVKRPASHQALALFPPLKSLSIRECLGPHNLEALLTTKFLKSLHSYLGESLQLLQLSYNHTPPSPILSAMAAFLGSTRNLHTLRLMWPGIQVAFLDCIPYSVTHLELGVTSTDDSLNIVDKLNAMQRSVSHSRQVTLEFIHQRSSVGDAQSEDNDEIEVSKVMVISNRQRLDL</sequence>
<protein>
    <recommendedName>
        <fullName evidence="3">F-box domain-containing protein</fullName>
    </recommendedName>
</protein>
<dbReference type="VEuPathDB" id="FungiDB:PV10_06998"/>
<organism evidence="1 2">
    <name type="scientific">Exophiala mesophila</name>
    <name type="common">Black yeast-like fungus</name>
    <dbReference type="NCBI Taxonomy" id="212818"/>
    <lineage>
        <taxon>Eukaryota</taxon>
        <taxon>Fungi</taxon>
        <taxon>Dikarya</taxon>
        <taxon>Ascomycota</taxon>
        <taxon>Pezizomycotina</taxon>
        <taxon>Eurotiomycetes</taxon>
        <taxon>Chaetothyriomycetidae</taxon>
        <taxon>Chaetothyriales</taxon>
        <taxon>Herpotrichiellaceae</taxon>
        <taxon>Exophiala</taxon>
    </lineage>
</organism>
<dbReference type="AlphaFoldDB" id="A0A438MZJ1"/>
<evidence type="ECO:0000313" key="2">
    <source>
        <dbReference type="Proteomes" id="UP000288859"/>
    </source>
</evidence>
<dbReference type="InterPro" id="IPR032675">
    <property type="entry name" value="LRR_dom_sf"/>
</dbReference>
<comment type="caution">
    <text evidence="1">The sequence shown here is derived from an EMBL/GenBank/DDBJ whole genome shotgun (WGS) entry which is preliminary data.</text>
</comment>
<accession>A0A438MZJ1</accession>